<dbReference type="PROSITE" id="PS50157">
    <property type="entry name" value="ZINC_FINGER_C2H2_2"/>
    <property type="match status" value="7"/>
</dbReference>
<dbReference type="PANTHER" id="PTHR23226">
    <property type="entry name" value="ZINC FINGER AND SCAN DOMAIN-CONTAINING"/>
    <property type="match status" value="1"/>
</dbReference>
<keyword evidence="10" id="KW-0539">Nucleus</keyword>
<feature type="domain" description="C2H2-type" evidence="12">
    <location>
        <begin position="329"/>
        <end position="356"/>
    </location>
</feature>
<dbReference type="SMART" id="SM00355">
    <property type="entry name" value="ZnF_C2H2"/>
    <property type="match status" value="7"/>
</dbReference>
<keyword evidence="7" id="KW-0805">Transcription regulation</keyword>
<dbReference type="InterPro" id="IPR013087">
    <property type="entry name" value="Znf_C2H2_type"/>
</dbReference>
<feature type="domain" description="C2H2-type" evidence="12">
    <location>
        <begin position="413"/>
        <end position="440"/>
    </location>
</feature>
<keyword evidence="14" id="KW-1185">Reference proteome</keyword>
<dbReference type="GO" id="GO:0005634">
    <property type="term" value="C:nucleus"/>
    <property type="evidence" value="ECO:0007669"/>
    <property type="project" value="UniProtKB-SubCell"/>
</dbReference>
<evidence type="ECO:0000313" key="15">
    <source>
        <dbReference type="RefSeq" id="XP_021104057.1"/>
    </source>
</evidence>
<evidence type="ECO:0000256" key="6">
    <source>
        <dbReference type="ARBA" id="ARBA00022833"/>
    </source>
</evidence>
<evidence type="ECO:0000256" key="5">
    <source>
        <dbReference type="ARBA" id="ARBA00022771"/>
    </source>
</evidence>
<evidence type="ECO:0000256" key="1">
    <source>
        <dbReference type="ARBA" id="ARBA00004123"/>
    </source>
</evidence>
<evidence type="ECO:0000259" key="12">
    <source>
        <dbReference type="PROSITE" id="PS50157"/>
    </source>
</evidence>
<evidence type="ECO:0000313" key="14">
    <source>
        <dbReference type="Proteomes" id="UP000694906"/>
    </source>
</evidence>
<feature type="domain" description="C2H2-type" evidence="12">
    <location>
        <begin position="219"/>
        <end position="246"/>
    </location>
</feature>
<dbReference type="InterPro" id="IPR036236">
    <property type="entry name" value="Znf_C2H2_sf"/>
</dbReference>
<evidence type="ECO:0000256" key="3">
    <source>
        <dbReference type="ARBA" id="ARBA00022723"/>
    </source>
</evidence>
<keyword evidence="6" id="KW-0862">Zinc</keyword>
<keyword evidence="3" id="KW-0479">Metal-binding</keyword>
<keyword evidence="9" id="KW-0804">Transcription</keyword>
<accession>A0AAX6S511</accession>
<dbReference type="CDD" id="cd07765">
    <property type="entry name" value="KRAB_A-box"/>
    <property type="match status" value="1"/>
</dbReference>
<dbReference type="FunFam" id="3.30.160.60:FF:000184">
    <property type="entry name" value="Zinc finger protein 333"/>
    <property type="match status" value="4"/>
</dbReference>
<dbReference type="PROSITE" id="PS00028">
    <property type="entry name" value="ZINC_FINGER_C2H2_1"/>
    <property type="match status" value="7"/>
</dbReference>
<gene>
    <name evidence="15" type="primary">LOC101715221</name>
</gene>
<feature type="domain" description="KRAB" evidence="13">
    <location>
        <begin position="4"/>
        <end position="115"/>
    </location>
</feature>
<comment type="similarity">
    <text evidence="2">Belongs to the krueppel C2H2-type zinc-finger protein family.</text>
</comment>
<dbReference type="InterPro" id="IPR036051">
    <property type="entry name" value="KRAB_dom_sf"/>
</dbReference>
<evidence type="ECO:0000256" key="2">
    <source>
        <dbReference type="ARBA" id="ARBA00006991"/>
    </source>
</evidence>
<protein>
    <submittedName>
        <fullName evidence="15">Zinc finger protein 709-like</fullName>
    </submittedName>
</protein>
<proteinExistence type="inferred from homology"/>
<evidence type="ECO:0000256" key="8">
    <source>
        <dbReference type="ARBA" id="ARBA00023125"/>
    </source>
</evidence>
<organism evidence="14 15">
    <name type="scientific">Heterocephalus glaber</name>
    <name type="common">Naked mole rat</name>
    <dbReference type="NCBI Taxonomy" id="10181"/>
    <lineage>
        <taxon>Eukaryota</taxon>
        <taxon>Metazoa</taxon>
        <taxon>Chordata</taxon>
        <taxon>Craniata</taxon>
        <taxon>Vertebrata</taxon>
        <taxon>Euteleostomi</taxon>
        <taxon>Mammalia</taxon>
        <taxon>Eutheria</taxon>
        <taxon>Euarchontoglires</taxon>
        <taxon>Glires</taxon>
        <taxon>Rodentia</taxon>
        <taxon>Hystricomorpha</taxon>
        <taxon>Bathyergidae</taxon>
        <taxon>Heterocephalus</taxon>
    </lineage>
</organism>
<evidence type="ECO:0000256" key="7">
    <source>
        <dbReference type="ARBA" id="ARBA00023015"/>
    </source>
</evidence>
<keyword evidence="4" id="KW-0677">Repeat</keyword>
<dbReference type="GO" id="GO:0008270">
    <property type="term" value="F:zinc ion binding"/>
    <property type="evidence" value="ECO:0007669"/>
    <property type="project" value="UniProtKB-KW"/>
</dbReference>
<dbReference type="Gene3D" id="3.30.160.60">
    <property type="entry name" value="Classic Zinc Finger"/>
    <property type="match status" value="8"/>
</dbReference>
<sequence length="449" mass="52108">MKAVTFEDVAVDFTMEEWALLDPFQKKLHKDVMWENFRNVASIGRKCDDQQIEDEYRNYWTNLRSADADKCCQDKLRCQHGEMVCVTPGPDVPMKLLGVKPSESLECGKPLIGHSSPTVPIINNTGLKSYELRGFKQKLSKYYRHGKASTDFQSFQKHEKTNPEENPYRYKQCEKFYSDGTEGNNAKEKSFVYKQDIRAFSTANHVQIQERKHSNMNTYICIQCGKELNSHHDIQKHERAHTRTKSYVNKNSWKTLNNSFGNHERLHVREKHYVCKQCGKGFSTHNYCQRHEKSHTGEKPYVCKQCGKAFITKSHCRAHEQTHTGEKPYVCKQCGKAFSTHSNSQIHERTHTGEKPYVCQQCGKAFNTRSHCQAHEKTHTTEKPYVCKQCGKAFKTKRHCKIHESIHTEEKPYICKQCGKAFSTLSYCQRHEQTHTGEKPYVCKQCGKA</sequence>
<keyword evidence="5 11" id="KW-0863">Zinc-finger</keyword>
<dbReference type="InterPro" id="IPR001909">
    <property type="entry name" value="KRAB"/>
</dbReference>
<feature type="domain" description="C2H2-type" evidence="12">
    <location>
        <begin position="357"/>
        <end position="384"/>
    </location>
</feature>
<feature type="domain" description="C2H2-type" evidence="12">
    <location>
        <begin position="385"/>
        <end position="412"/>
    </location>
</feature>
<dbReference type="SUPFAM" id="SSF109640">
    <property type="entry name" value="KRAB domain (Kruppel-associated box)"/>
    <property type="match status" value="1"/>
</dbReference>
<evidence type="ECO:0000256" key="11">
    <source>
        <dbReference type="PROSITE-ProRule" id="PRU00042"/>
    </source>
</evidence>
<dbReference type="PANTHER" id="PTHR23226:SF366">
    <property type="entry name" value="ZINC FINGER PROTEIN ZFP2"/>
    <property type="match status" value="1"/>
</dbReference>
<dbReference type="RefSeq" id="XP_021104057.1">
    <property type="nucleotide sequence ID" value="XM_021248398.1"/>
</dbReference>
<evidence type="ECO:0000259" key="13">
    <source>
        <dbReference type="PROSITE" id="PS50805"/>
    </source>
</evidence>
<reference evidence="15" key="1">
    <citation type="submission" date="2025-08" db="UniProtKB">
        <authorList>
            <consortium name="RefSeq"/>
        </authorList>
    </citation>
    <scope>IDENTIFICATION</scope>
</reference>
<feature type="domain" description="C2H2-type" evidence="12">
    <location>
        <begin position="301"/>
        <end position="328"/>
    </location>
</feature>
<feature type="domain" description="C2H2-type" evidence="12">
    <location>
        <begin position="273"/>
        <end position="300"/>
    </location>
</feature>
<evidence type="ECO:0000256" key="9">
    <source>
        <dbReference type="ARBA" id="ARBA00023163"/>
    </source>
</evidence>
<dbReference type="GO" id="GO:0000978">
    <property type="term" value="F:RNA polymerase II cis-regulatory region sequence-specific DNA binding"/>
    <property type="evidence" value="ECO:0007669"/>
    <property type="project" value="TreeGrafter"/>
</dbReference>
<dbReference type="AlphaFoldDB" id="A0AAX6S511"/>
<dbReference type="SUPFAM" id="SSF57667">
    <property type="entry name" value="beta-beta-alpha zinc fingers"/>
    <property type="match status" value="5"/>
</dbReference>
<dbReference type="FunFam" id="3.30.160.60:FF:000240">
    <property type="entry name" value="Zinc finger protein 250"/>
    <property type="match status" value="1"/>
</dbReference>
<feature type="non-terminal residue" evidence="15">
    <location>
        <position position="449"/>
    </location>
</feature>
<dbReference type="Pfam" id="PF01352">
    <property type="entry name" value="KRAB"/>
    <property type="match status" value="1"/>
</dbReference>
<name>A0AAX6S511_HETGA</name>
<comment type="subcellular location">
    <subcellularLocation>
        <location evidence="1">Nucleus</location>
    </subcellularLocation>
</comment>
<dbReference type="GO" id="GO:0000981">
    <property type="term" value="F:DNA-binding transcription factor activity, RNA polymerase II-specific"/>
    <property type="evidence" value="ECO:0007669"/>
    <property type="project" value="TreeGrafter"/>
</dbReference>
<evidence type="ECO:0000256" key="4">
    <source>
        <dbReference type="ARBA" id="ARBA00022737"/>
    </source>
</evidence>
<dbReference type="SMART" id="SM00349">
    <property type="entry name" value="KRAB"/>
    <property type="match status" value="1"/>
</dbReference>
<keyword evidence="8" id="KW-0238">DNA-binding</keyword>
<dbReference type="PROSITE" id="PS50805">
    <property type="entry name" value="KRAB"/>
    <property type="match status" value="1"/>
</dbReference>
<dbReference type="GeneID" id="101715221"/>
<dbReference type="Proteomes" id="UP000694906">
    <property type="component" value="Unplaced"/>
</dbReference>
<dbReference type="Gene3D" id="6.10.140.140">
    <property type="match status" value="1"/>
</dbReference>
<dbReference type="Pfam" id="PF00096">
    <property type="entry name" value="zf-C2H2"/>
    <property type="match status" value="4"/>
</dbReference>
<evidence type="ECO:0000256" key="10">
    <source>
        <dbReference type="ARBA" id="ARBA00023242"/>
    </source>
</evidence>